<keyword evidence="2" id="KW-0001">2Fe-2S</keyword>
<comment type="similarity">
    <text evidence="1">Belongs to the bacterial ring-hydroxylating dioxygenase alpha subunit family.</text>
</comment>
<evidence type="ECO:0000256" key="1">
    <source>
        <dbReference type="ARBA" id="ARBA00008751"/>
    </source>
</evidence>
<evidence type="ECO:0000256" key="2">
    <source>
        <dbReference type="ARBA" id="ARBA00022714"/>
    </source>
</evidence>
<keyword evidence="3" id="KW-0479">Metal-binding</keyword>
<accession>A0A418MWQ9</accession>
<keyword evidence="5" id="KW-0560">Oxidoreductase</keyword>
<dbReference type="PROSITE" id="PS00570">
    <property type="entry name" value="RING_HYDROXYL_ALPHA"/>
    <property type="match status" value="1"/>
</dbReference>
<dbReference type="PANTHER" id="PTHR43756">
    <property type="entry name" value="CHOLINE MONOOXYGENASE, CHLOROPLASTIC"/>
    <property type="match status" value="1"/>
</dbReference>
<evidence type="ECO:0000256" key="4">
    <source>
        <dbReference type="ARBA" id="ARBA00022964"/>
    </source>
</evidence>
<dbReference type="PROSITE" id="PS51296">
    <property type="entry name" value="RIESKE"/>
    <property type="match status" value="1"/>
</dbReference>
<evidence type="ECO:0000313" key="10">
    <source>
        <dbReference type="EMBL" id="RIV39216.1"/>
    </source>
</evidence>
<keyword evidence="8" id="KW-0520">NAD</keyword>
<dbReference type="GO" id="GO:0005506">
    <property type="term" value="F:iron ion binding"/>
    <property type="evidence" value="ECO:0007669"/>
    <property type="project" value="InterPro"/>
</dbReference>
<comment type="caution">
    <text evidence="10">The sequence shown here is derived from an EMBL/GenBank/DDBJ whole genome shotgun (WGS) entry which is preliminary data.</text>
</comment>
<dbReference type="SUPFAM" id="SSF55961">
    <property type="entry name" value="Bet v1-like"/>
    <property type="match status" value="1"/>
</dbReference>
<dbReference type="GO" id="GO:0004497">
    <property type="term" value="F:monooxygenase activity"/>
    <property type="evidence" value="ECO:0007669"/>
    <property type="project" value="UniProtKB-ARBA"/>
</dbReference>
<feature type="domain" description="Rieske" evidence="9">
    <location>
        <begin position="45"/>
        <end position="153"/>
    </location>
</feature>
<dbReference type="Gene3D" id="2.102.10.10">
    <property type="entry name" value="Rieske [2Fe-2S] iron-sulphur domain"/>
    <property type="match status" value="1"/>
</dbReference>
<keyword evidence="7" id="KW-0411">Iron-sulfur</keyword>
<dbReference type="AlphaFoldDB" id="A0A418MWQ9"/>
<dbReference type="InterPro" id="IPR036922">
    <property type="entry name" value="Rieske_2Fe-2S_sf"/>
</dbReference>
<dbReference type="RefSeq" id="WP_119574738.1">
    <property type="nucleotide sequence ID" value="NZ_QXEC01000007.1"/>
</dbReference>
<dbReference type="SUPFAM" id="SSF50022">
    <property type="entry name" value="ISP domain"/>
    <property type="match status" value="1"/>
</dbReference>
<dbReference type="EMBL" id="QXEC01000007">
    <property type="protein sequence ID" value="RIV39216.1"/>
    <property type="molecule type" value="Genomic_DNA"/>
</dbReference>
<keyword evidence="4 10" id="KW-0223">Dioxygenase</keyword>
<dbReference type="InterPro" id="IPR015881">
    <property type="entry name" value="ARHD_Rieske_2Fe_2S"/>
</dbReference>
<dbReference type="Gene3D" id="3.90.380.10">
    <property type="entry name" value="Naphthalene 1,2-dioxygenase Alpha Subunit, Chain A, domain 1"/>
    <property type="match status" value="1"/>
</dbReference>
<dbReference type="PANTHER" id="PTHR43756:SF1">
    <property type="entry name" value="3-PHENYLPROPIONATE_CINNAMIC ACID DIOXYGENASE SUBUNIT ALPHA"/>
    <property type="match status" value="1"/>
</dbReference>
<dbReference type="PRINTS" id="PR00090">
    <property type="entry name" value="RNGDIOXGNASE"/>
</dbReference>
<evidence type="ECO:0000259" key="9">
    <source>
        <dbReference type="PROSITE" id="PS51296"/>
    </source>
</evidence>
<dbReference type="GO" id="GO:0051213">
    <property type="term" value="F:dioxygenase activity"/>
    <property type="evidence" value="ECO:0007669"/>
    <property type="project" value="UniProtKB-KW"/>
</dbReference>
<evidence type="ECO:0000313" key="11">
    <source>
        <dbReference type="Proteomes" id="UP000283832"/>
    </source>
</evidence>
<evidence type="ECO:0000256" key="7">
    <source>
        <dbReference type="ARBA" id="ARBA00023014"/>
    </source>
</evidence>
<dbReference type="OrthoDB" id="5243643at2"/>
<evidence type="ECO:0000256" key="8">
    <source>
        <dbReference type="ARBA" id="ARBA00023027"/>
    </source>
</evidence>
<dbReference type="Pfam" id="PF00355">
    <property type="entry name" value="Rieske"/>
    <property type="match status" value="1"/>
</dbReference>
<reference evidence="10 11" key="1">
    <citation type="submission" date="2018-08" db="EMBL/GenBank/DDBJ databases">
        <title>Jishengella sp. nov., isolated from a root of Azadirachta indica A. Juss. var. siamensis Valenton.</title>
        <authorList>
            <person name="Kuncharoen N."/>
            <person name="Tanasupawat S."/>
            <person name="Kudo T."/>
            <person name="Ohkuma M."/>
        </authorList>
    </citation>
    <scope>NUCLEOTIDE SEQUENCE [LARGE SCALE GENOMIC DNA]</scope>
    <source>
        <strain evidence="10 11">AZ1-13</strain>
    </source>
</reference>
<gene>
    <name evidence="10" type="ORF">D2L64_10220</name>
</gene>
<evidence type="ECO:0000256" key="5">
    <source>
        <dbReference type="ARBA" id="ARBA00023002"/>
    </source>
</evidence>
<keyword evidence="6" id="KW-0408">Iron</keyword>
<dbReference type="InterPro" id="IPR015879">
    <property type="entry name" value="Ring_hydroxy_dOase_asu_C_dom"/>
</dbReference>
<dbReference type="Proteomes" id="UP000283832">
    <property type="component" value="Unassembled WGS sequence"/>
</dbReference>
<organism evidence="10 11">
    <name type="scientific">Micromonospora radicis</name>
    <dbReference type="NCBI Taxonomy" id="1894971"/>
    <lineage>
        <taxon>Bacteria</taxon>
        <taxon>Bacillati</taxon>
        <taxon>Actinomycetota</taxon>
        <taxon>Actinomycetes</taxon>
        <taxon>Micromonosporales</taxon>
        <taxon>Micromonosporaceae</taxon>
        <taxon>Micromonospora</taxon>
    </lineage>
</organism>
<dbReference type="InterPro" id="IPR017941">
    <property type="entry name" value="Rieske_2Fe-2S"/>
</dbReference>
<proteinExistence type="inferred from homology"/>
<dbReference type="Pfam" id="PF00848">
    <property type="entry name" value="Ring_hydroxyl_A"/>
    <property type="match status" value="1"/>
</dbReference>
<keyword evidence="11" id="KW-1185">Reference proteome</keyword>
<evidence type="ECO:0000256" key="3">
    <source>
        <dbReference type="ARBA" id="ARBA00022723"/>
    </source>
</evidence>
<dbReference type="InterPro" id="IPR001663">
    <property type="entry name" value="Rng_hydr_dOase-A"/>
</dbReference>
<dbReference type="CDD" id="cd03469">
    <property type="entry name" value="Rieske_RO_Alpha_N"/>
    <property type="match status" value="1"/>
</dbReference>
<evidence type="ECO:0000256" key="6">
    <source>
        <dbReference type="ARBA" id="ARBA00023004"/>
    </source>
</evidence>
<sequence length="426" mass="47508">MTTSVNGAEGNALDLVLPDRVHRDVYTDPTVFEMEMENIFMHTWVYVGHESEIARPGDYKTTEVGNKPVILSRDRDGAIHVLMNRCRHRGATVCQWPTGNATSFRCRFHGWTYDQAGRLTGVAYQEGYSGLDKSALSLESAPLVESYRGLVFASFDRDVPTLREHLGPALEFLDRFIDHIPGHGLRAAPQAQRLRYPANWKIQMENSLDGYHANFTHASFFSIMQARTAQPAQYVSAKRTSDSVALGNGHAMLDQRVAAGPALRRRLDTLPGAPAPGTDLDALFGVPDGEQLYAATPGPGFNLAIFPNLALVGIHLREIHPVSVDRTDVVLRPMLADGGPDPINRLRLRYHELFYGPSGFGQPDDLEMFDRIKEGNSAGTDPWIRLDRGLDREVTEADGSQRGDITDETPQRGQYRQWRALMAKQW</sequence>
<protein>
    <submittedName>
        <fullName evidence="10">Aromatic ring-hydroxylating dioxygenase subunit alpha</fullName>
    </submittedName>
</protein>
<dbReference type="GO" id="GO:0016705">
    <property type="term" value="F:oxidoreductase activity, acting on paired donors, with incorporation or reduction of molecular oxygen"/>
    <property type="evidence" value="ECO:0007669"/>
    <property type="project" value="UniProtKB-ARBA"/>
</dbReference>
<name>A0A418MWQ9_9ACTN</name>
<dbReference type="GO" id="GO:0051537">
    <property type="term" value="F:2 iron, 2 sulfur cluster binding"/>
    <property type="evidence" value="ECO:0007669"/>
    <property type="project" value="UniProtKB-KW"/>
</dbReference>